<evidence type="ECO:0000313" key="1">
    <source>
        <dbReference type="EMBL" id="KAG0010600.1"/>
    </source>
</evidence>
<dbReference type="SUPFAM" id="SSF48576">
    <property type="entry name" value="Terpenoid synthases"/>
    <property type="match status" value="1"/>
</dbReference>
<dbReference type="Proteomes" id="UP000703661">
    <property type="component" value="Unassembled WGS sequence"/>
</dbReference>
<dbReference type="Gene3D" id="1.10.600.10">
    <property type="entry name" value="Farnesyl Diphosphate Synthase"/>
    <property type="match status" value="1"/>
</dbReference>
<comment type="caution">
    <text evidence="1">The sequence shown here is derived from an EMBL/GenBank/DDBJ whole genome shotgun (WGS) entry which is preliminary data.</text>
</comment>
<keyword evidence="2" id="KW-1185">Reference proteome</keyword>
<proteinExistence type="predicted"/>
<reference evidence="1" key="1">
    <citation type="journal article" date="2020" name="Fungal Divers.">
        <title>Resolving the Mortierellaceae phylogeny through synthesis of multi-gene phylogenetics and phylogenomics.</title>
        <authorList>
            <person name="Vandepol N."/>
            <person name="Liber J."/>
            <person name="Desiro A."/>
            <person name="Na H."/>
            <person name="Kennedy M."/>
            <person name="Barry K."/>
            <person name="Grigoriev I.V."/>
            <person name="Miller A.N."/>
            <person name="O'Donnell K."/>
            <person name="Stajich J.E."/>
            <person name="Bonito G."/>
        </authorList>
    </citation>
    <scope>NUCLEOTIDE SEQUENCE</scope>
    <source>
        <strain evidence="1">NRRL 2769</strain>
    </source>
</reference>
<accession>A0A9P6MRD6</accession>
<dbReference type="InterPro" id="IPR008949">
    <property type="entry name" value="Isoprenoid_synthase_dom_sf"/>
</dbReference>
<sequence>MTSISPLVEALNKSKLAIATDKVTKAMEELKQYWDELGLNHFEQVMDYTNCLLLYCEQLPHPEKSYIVVAAEFSHYLAIDKFLFADDDSVVDRIHAKYLGFLSRYLGEKEIEYYNHCFKTWVSTCHEEAVLKVSLPKMTIPVARYSMWADWRWVNIGMAPYMRMILMINFPDEDLHSAIAQSSIMYISMQTALLNDIASVIKDKGSNEVNYYLQVAPDTVEKLEDILEQSNEYLETVVLSDNLKHVLKSALHGSYLMYSLSKRYFGKTEPNW</sequence>
<name>A0A9P6MRD6_9FUNG</name>
<dbReference type="AlphaFoldDB" id="A0A9P6MRD6"/>
<evidence type="ECO:0000313" key="2">
    <source>
        <dbReference type="Proteomes" id="UP000703661"/>
    </source>
</evidence>
<organism evidence="1 2">
    <name type="scientific">Entomortierella chlamydospora</name>
    <dbReference type="NCBI Taxonomy" id="101097"/>
    <lineage>
        <taxon>Eukaryota</taxon>
        <taxon>Fungi</taxon>
        <taxon>Fungi incertae sedis</taxon>
        <taxon>Mucoromycota</taxon>
        <taxon>Mortierellomycotina</taxon>
        <taxon>Mortierellomycetes</taxon>
        <taxon>Mortierellales</taxon>
        <taxon>Mortierellaceae</taxon>
        <taxon>Entomortierella</taxon>
    </lineage>
</organism>
<evidence type="ECO:0008006" key="3">
    <source>
        <dbReference type="Google" id="ProtNLM"/>
    </source>
</evidence>
<dbReference type="EMBL" id="JAAAID010001302">
    <property type="protein sequence ID" value="KAG0010600.1"/>
    <property type="molecule type" value="Genomic_DNA"/>
</dbReference>
<gene>
    <name evidence="1" type="ORF">BGZ80_001350</name>
</gene>
<protein>
    <recommendedName>
        <fullName evidence="3">Terpene synthase</fullName>
    </recommendedName>
</protein>